<evidence type="ECO:0000313" key="1">
    <source>
        <dbReference type="EMBL" id="QHT35450.1"/>
    </source>
</evidence>
<reference evidence="1" key="1">
    <citation type="journal article" date="2020" name="Nature">
        <title>Giant virus diversity and host interactions through global metagenomics.</title>
        <authorList>
            <person name="Schulz F."/>
            <person name="Roux S."/>
            <person name="Paez-Espino D."/>
            <person name="Jungbluth S."/>
            <person name="Walsh D.A."/>
            <person name="Denef V.J."/>
            <person name="McMahon K.D."/>
            <person name="Konstantinidis K.T."/>
            <person name="Eloe-Fadrosh E.A."/>
            <person name="Kyrpides N.C."/>
            <person name="Woyke T."/>
        </authorList>
    </citation>
    <scope>NUCLEOTIDE SEQUENCE</scope>
    <source>
        <strain evidence="1">GVMAG-M-3300009180-45</strain>
    </source>
</reference>
<dbReference type="EMBL" id="MN739021">
    <property type="protein sequence ID" value="QHT35450.1"/>
    <property type="molecule type" value="Genomic_DNA"/>
</dbReference>
<organism evidence="1">
    <name type="scientific">viral metagenome</name>
    <dbReference type="NCBI Taxonomy" id="1070528"/>
    <lineage>
        <taxon>unclassified sequences</taxon>
        <taxon>metagenomes</taxon>
        <taxon>organismal metagenomes</taxon>
    </lineage>
</organism>
<sequence>MKFGITGIFTAFFLTFLAYTSYQQSKLPELDQVPNVPGFLVPIATGKERVTSSGNRDASMYTQSVRRKATADGFCASGGVMKETTHTTGFTTGVVEVYMLTDTHVGLCKRAVAVCAAVLNGGDAMAEYCNVLDGNAVAGMNVDGGGADAIVCAV</sequence>
<proteinExistence type="predicted"/>
<name>A0A6C0F6C1_9ZZZZ</name>
<protein>
    <submittedName>
        <fullName evidence="1">Uncharacterized protein</fullName>
    </submittedName>
</protein>
<dbReference type="AlphaFoldDB" id="A0A6C0F6C1"/>
<accession>A0A6C0F6C1</accession>